<name>A0A0G0VW14_9BACT</name>
<proteinExistence type="predicted"/>
<evidence type="ECO:0000313" key="2">
    <source>
        <dbReference type="Proteomes" id="UP000034236"/>
    </source>
</evidence>
<accession>A0A0G0VW14</accession>
<reference evidence="1 2" key="1">
    <citation type="journal article" date="2015" name="Nature">
        <title>rRNA introns, odd ribosomes, and small enigmatic genomes across a large radiation of phyla.</title>
        <authorList>
            <person name="Brown C.T."/>
            <person name="Hug L.A."/>
            <person name="Thomas B.C."/>
            <person name="Sharon I."/>
            <person name="Castelle C.J."/>
            <person name="Singh A."/>
            <person name="Wilkins M.J."/>
            <person name="Williams K.H."/>
            <person name="Banfield J.F."/>
        </authorList>
    </citation>
    <scope>NUCLEOTIDE SEQUENCE [LARGE SCALE GENOMIC DNA]</scope>
</reference>
<protein>
    <submittedName>
        <fullName evidence="1">Uncharacterized protein</fullName>
    </submittedName>
</protein>
<dbReference type="AlphaFoldDB" id="A0A0G0VW14"/>
<sequence>MPSDAIKSMGGAPEQLSVTLQQINGMELHYGDAEFDKLARVLPPTKEVSEDAFLRIAKGLIKGTPAGPNTWGAMFRILDRESIQTGPYKELFGKAMRELAAKAGHKIDDSSESQPEK</sequence>
<comment type="caution">
    <text evidence="1">The sequence shown here is derived from an EMBL/GenBank/DDBJ whole genome shotgun (WGS) entry which is preliminary data.</text>
</comment>
<gene>
    <name evidence="1" type="ORF">UU58_C0002G0036</name>
</gene>
<organism evidence="1 2">
    <name type="scientific">Candidatus Nomurabacteria bacterium GW2011_GWA2_41_25</name>
    <dbReference type="NCBI Taxonomy" id="1618736"/>
    <lineage>
        <taxon>Bacteria</taxon>
        <taxon>Candidatus Nomuraibacteriota</taxon>
    </lineage>
</organism>
<dbReference type="Proteomes" id="UP000034236">
    <property type="component" value="Unassembled WGS sequence"/>
</dbReference>
<dbReference type="EMBL" id="LCBE01000002">
    <property type="protein sequence ID" value="KKS05024.1"/>
    <property type="molecule type" value="Genomic_DNA"/>
</dbReference>
<evidence type="ECO:0000313" key="1">
    <source>
        <dbReference type="EMBL" id="KKS05024.1"/>
    </source>
</evidence>